<dbReference type="Pfam" id="PF13696">
    <property type="entry name" value="zf-CCHC_2"/>
    <property type="match status" value="1"/>
</dbReference>
<sequence length="873" mass="99234">MSFEDIFKHIQELQKSLSDQKTGECLLQDNKFWAELCTVLVVPNTSPNRYQLKRAYKDENMKKVQTEEDGKEDAPETEEEGNKESDKPKEFGQDKVKNVDSKEVKTVLKEDDGEKDAQGVEGAKEEEVTQEMTTFKKDDEKEHMSEKDLIQEEEDLTVDSAQEMKNGLQEEDFLRKSALWLSDVAAFNRASERSRVNMPCVHYKFFSKLTHDTVIFDGLHITLGDLKRQIMRREKLKRCDLSITNDQTNEEYTDDAGIIPSYTMVTVRRIPGTGHVNRSSLSLEQLFKTENLAEANASEEDKIKAVMFQSSRCYYSTNEALKLVGGLPPNYVCRICGIPGHHIRNCPKSRDSTFVGGKRIRRSAGIPVSFLMEVDDPNMKGVMLSSSGKHVIPIINAEVYASQKKDRPPFIPQNESSSLTSSEPRSSRTNLPSDAVINTHNTTQSNIQGVISRYLKYAPERMGGGGLSGLNHQVDLQKQYVNKSVDSVVYIVLYDLFNLVRVDHEEAWNNRPTCNFTAREQVIVVTGAAFQVQPLLLFYEDSTFVGGKRIRRSAGIPVSFLMEVDDPNMKGVMLSSSGKHVIPIINAEVYASQKKDRPPFIPQNESSSLTSSEPRSSRTNLPSVDILHCNSDVINSVSQMDVVTPEVIFTVQHLVAKSLKVTWFRDYQGTFASSPTSSAVNLKAVRLMQKPKKKVWEAFRGYIHSAVKFLAAVKNREMQEFEEYLPRCYEHYSEPCKVKTRQKHTLDSDDGGSFEARILSIINKTVIVYLLPYYCYLSFYLECERFRRLADAGDKTASEGLYSESDYAVLCQKAQLIIGNFLQYDTSPKLRINITEAQRHGILVRFDSEKVDRTLFYPAMMDIFPVIIYCWKR</sequence>
<feature type="compositionally biased region" description="Basic and acidic residues" evidence="5">
    <location>
        <begin position="134"/>
        <end position="147"/>
    </location>
</feature>
<dbReference type="Gene3D" id="4.10.60.10">
    <property type="entry name" value="Zinc finger, CCHC-type"/>
    <property type="match status" value="1"/>
</dbReference>
<evidence type="ECO:0000256" key="2">
    <source>
        <dbReference type="ARBA" id="ARBA00022771"/>
    </source>
</evidence>
<proteinExistence type="predicted"/>
<keyword evidence="9" id="KW-1185">Reference proteome</keyword>
<dbReference type="SUPFAM" id="SSF57756">
    <property type="entry name" value="Retrovirus zinc finger-like domains"/>
    <property type="match status" value="1"/>
</dbReference>
<dbReference type="Proteomes" id="UP001059041">
    <property type="component" value="Linkage Group LG7"/>
</dbReference>
<dbReference type="InterPro" id="IPR014891">
    <property type="entry name" value="DWNN_domain"/>
</dbReference>
<keyword evidence="1" id="KW-0479">Metal-binding</keyword>
<feature type="region of interest" description="Disordered" evidence="5">
    <location>
        <begin position="48"/>
        <end position="147"/>
    </location>
</feature>
<dbReference type="InterPro" id="IPR036875">
    <property type="entry name" value="Znf_CCHC_sf"/>
</dbReference>
<dbReference type="SMART" id="SM01180">
    <property type="entry name" value="DWNN"/>
    <property type="match status" value="1"/>
</dbReference>
<dbReference type="EMBL" id="JAFHDT010000007">
    <property type="protein sequence ID" value="KAI7807242.1"/>
    <property type="molecule type" value="Genomic_DNA"/>
</dbReference>
<dbReference type="InterPro" id="IPR044926">
    <property type="entry name" value="RGS_subdomain_2"/>
</dbReference>
<dbReference type="InterPro" id="IPR036305">
    <property type="entry name" value="RGS_sf"/>
</dbReference>
<evidence type="ECO:0000256" key="1">
    <source>
        <dbReference type="ARBA" id="ARBA00022723"/>
    </source>
</evidence>
<evidence type="ECO:0000256" key="5">
    <source>
        <dbReference type="SAM" id="MobiDB-lite"/>
    </source>
</evidence>
<evidence type="ECO:0000313" key="8">
    <source>
        <dbReference type="EMBL" id="KAI7807242.1"/>
    </source>
</evidence>
<dbReference type="PROSITE" id="PS51282">
    <property type="entry name" value="DWNN"/>
    <property type="match status" value="1"/>
</dbReference>
<dbReference type="GO" id="GO:0008270">
    <property type="term" value="F:zinc ion binding"/>
    <property type="evidence" value="ECO:0007669"/>
    <property type="project" value="UniProtKB-KW"/>
</dbReference>
<dbReference type="PANTHER" id="PTHR47079">
    <property type="entry name" value="REGULATOR OF G-PROTEIN SIGNALING PROTEIN-LIKE"/>
    <property type="match status" value="1"/>
</dbReference>
<feature type="domain" description="CCHC-type" evidence="6">
    <location>
        <begin position="333"/>
        <end position="348"/>
    </location>
</feature>
<dbReference type="PANTHER" id="PTHR47079:SF1">
    <property type="entry name" value="REGULATOR OF G-PROTEIN SIGNALING PROTEIN-LIKE"/>
    <property type="match status" value="1"/>
</dbReference>
<reference evidence="8" key="1">
    <citation type="submission" date="2021-02" db="EMBL/GenBank/DDBJ databases">
        <title>Comparative genomics reveals that relaxation of natural selection precedes convergent phenotypic evolution of cavefish.</title>
        <authorList>
            <person name="Peng Z."/>
        </authorList>
    </citation>
    <scope>NUCLEOTIDE SEQUENCE</scope>
    <source>
        <tissue evidence="8">Muscle</tissue>
    </source>
</reference>
<evidence type="ECO:0000256" key="3">
    <source>
        <dbReference type="ARBA" id="ARBA00022833"/>
    </source>
</evidence>
<dbReference type="GO" id="GO:0003676">
    <property type="term" value="F:nucleic acid binding"/>
    <property type="evidence" value="ECO:0007669"/>
    <property type="project" value="InterPro"/>
</dbReference>
<accession>A0A9W7WRU9</accession>
<comment type="caution">
    <text evidence="8">The sequence shown here is derived from an EMBL/GenBank/DDBJ whole genome shotgun (WGS) entry which is preliminary data.</text>
</comment>
<dbReference type="InterPro" id="IPR025829">
    <property type="entry name" value="Zn_knuckle_CX2CX3GHX4C"/>
</dbReference>
<name>A0A9W7WRU9_TRIRA</name>
<dbReference type="PROSITE" id="PS50158">
    <property type="entry name" value="ZF_CCHC"/>
    <property type="match status" value="1"/>
</dbReference>
<feature type="domain" description="DWNN" evidence="7">
    <location>
        <begin position="201"/>
        <end position="271"/>
    </location>
</feature>
<feature type="compositionally biased region" description="Basic and acidic residues" evidence="5">
    <location>
        <begin position="55"/>
        <end position="127"/>
    </location>
</feature>
<dbReference type="InterPro" id="IPR001878">
    <property type="entry name" value="Znf_CCHC"/>
</dbReference>
<organism evidence="8 9">
    <name type="scientific">Triplophysa rosa</name>
    <name type="common">Cave loach</name>
    <dbReference type="NCBI Taxonomy" id="992332"/>
    <lineage>
        <taxon>Eukaryota</taxon>
        <taxon>Metazoa</taxon>
        <taxon>Chordata</taxon>
        <taxon>Craniata</taxon>
        <taxon>Vertebrata</taxon>
        <taxon>Euteleostomi</taxon>
        <taxon>Actinopterygii</taxon>
        <taxon>Neopterygii</taxon>
        <taxon>Teleostei</taxon>
        <taxon>Ostariophysi</taxon>
        <taxon>Cypriniformes</taxon>
        <taxon>Nemacheilidae</taxon>
        <taxon>Triplophysa</taxon>
    </lineage>
</organism>
<keyword evidence="2 4" id="KW-0863">Zinc-finger</keyword>
<dbReference type="SUPFAM" id="SSF48097">
    <property type="entry name" value="Regulator of G-protein signaling, RGS"/>
    <property type="match status" value="1"/>
</dbReference>
<keyword evidence="3" id="KW-0862">Zinc</keyword>
<dbReference type="Gene3D" id="3.10.20.90">
    <property type="entry name" value="Phosphatidylinositol 3-kinase Catalytic Subunit, Chain A, domain 1"/>
    <property type="match status" value="1"/>
</dbReference>
<dbReference type="InterPro" id="IPR053282">
    <property type="entry name" value="RGS_domain-containing"/>
</dbReference>
<feature type="region of interest" description="Disordered" evidence="5">
    <location>
        <begin position="405"/>
        <end position="436"/>
    </location>
</feature>
<evidence type="ECO:0000259" key="6">
    <source>
        <dbReference type="PROSITE" id="PS50158"/>
    </source>
</evidence>
<evidence type="ECO:0000259" key="7">
    <source>
        <dbReference type="PROSITE" id="PS51282"/>
    </source>
</evidence>
<gene>
    <name evidence="8" type="ORF">IRJ41_000228</name>
</gene>
<feature type="compositionally biased region" description="Low complexity" evidence="5">
    <location>
        <begin position="415"/>
        <end position="429"/>
    </location>
</feature>
<dbReference type="Pfam" id="PF08783">
    <property type="entry name" value="DWNN"/>
    <property type="match status" value="1"/>
</dbReference>
<dbReference type="Gene3D" id="1.10.167.10">
    <property type="entry name" value="Regulator of G-protein Signalling 4, domain 2"/>
    <property type="match status" value="1"/>
</dbReference>
<dbReference type="AlphaFoldDB" id="A0A9W7WRU9"/>
<evidence type="ECO:0000313" key="9">
    <source>
        <dbReference type="Proteomes" id="UP001059041"/>
    </source>
</evidence>
<feature type="compositionally biased region" description="Low complexity" evidence="5">
    <location>
        <begin position="605"/>
        <end position="619"/>
    </location>
</feature>
<evidence type="ECO:0000256" key="4">
    <source>
        <dbReference type="PROSITE-ProRule" id="PRU00047"/>
    </source>
</evidence>
<feature type="region of interest" description="Disordered" evidence="5">
    <location>
        <begin position="595"/>
        <end position="621"/>
    </location>
</feature>
<protein>
    <submittedName>
        <fullName evidence="8">E3 ubiquitin-protein ligase RBBP6-like</fullName>
    </submittedName>
</protein>